<organism evidence="2 3">
    <name type="scientific">Pontibacter toksunensis</name>
    <dbReference type="NCBI Taxonomy" id="1332631"/>
    <lineage>
        <taxon>Bacteria</taxon>
        <taxon>Pseudomonadati</taxon>
        <taxon>Bacteroidota</taxon>
        <taxon>Cytophagia</taxon>
        <taxon>Cytophagales</taxon>
        <taxon>Hymenobacteraceae</taxon>
        <taxon>Pontibacter</taxon>
    </lineage>
</organism>
<name>A0ABW6BZP3_9BACT</name>
<reference evidence="3" key="1">
    <citation type="journal article" date="2019" name="Int. J. Syst. Evol. Microbiol.">
        <title>The Global Catalogue of Microorganisms (GCM) 10K type strain sequencing project: providing services to taxonomists for standard genome sequencing and annotation.</title>
        <authorList>
            <consortium name="The Broad Institute Genomics Platform"/>
            <consortium name="The Broad Institute Genome Sequencing Center for Infectious Disease"/>
            <person name="Wu L."/>
            <person name="Ma J."/>
        </authorList>
    </citation>
    <scope>NUCLEOTIDE SEQUENCE [LARGE SCALE GENOMIC DNA]</scope>
    <source>
        <strain evidence="3">KCTC 23984</strain>
    </source>
</reference>
<comment type="caution">
    <text evidence="2">The sequence shown here is derived from an EMBL/GenBank/DDBJ whole genome shotgun (WGS) entry which is preliminary data.</text>
</comment>
<evidence type="ECO:0000313" key="3">
    <source>
        <dbReference type="Proteomes" id="UP001597641"/>
    </source>
</evidence>
<evidence type="ECO:0000256" key="1">
    <source>
        <dbReference type="SAM" id="SignalP"/>
    </source>
</evidence>
<gene>
    <name evidence="2" type="ORF">ACFS7Z_23185</name>
</gene>
<accession>A0ABW6BZP3</accession>
<evidence type="ECO:0008006" key="4">
    <source>
        <dbReference type="Google" id="ProtNLM"/>
    </source>
</evidence>
<protein>
    <recommendedName>
        <fullName evidence="4">DUF4410 domain-containing protein</fullName>
    </recommendedName>
</protein>
<dbReference type="Proteomes" id="UP001597641">
    <property type="component" value="Unassembled WGS sequence"/>
</dbReference>
<dbReference type="PROSITE" id="PS51257">
    <property type="entry name" value="PROKAR_LIPOPROTEIN"/>
    <property type="match status" value="1"/>
</dbReference>
<evidence type="ECO:0000313" key="2">
    <source>
        <dbReference type="EMBL" id="MFD3003285.1"/>
    </source>
</evidence>
<feature type="chain" id="PRO_5046913096" description="DUF4410 domain-containing protein" evidence="1">
    <location>
        <begin position="19"/>
        <end position="166"/>
    </location>
</feature>
<dbReference type="EMBL" id="JBHUOX010000026">
    <property type="protein sequence ID" value="MFD3003285.1"/>
    <property type="molecule type" value="Genomic_DNA"/>
</dbReference>
<keyword evidence="1" id="KW-0732">Signal</keyword>
<proteinExistence type="predicted"/>
<keyword evidence="3" id="KW-1185">Reference proteome</keyword>
<feature type="signal peptide" evidence="1">
    <location>
        <begin position="1"/>
        <end position="18"/>
    </location>
</feature>
<sequence length="166" mass="18260">MKKLLPFALLFASFSCISQEPMYTNSWELNPGGSTHEAPQKKDNTIIIQTSDSYEEALRNMVAILTDKGFGMQTIDKELGVITTTGKGIRGSEVALIVQVRDGETTTVHIRGGLDGSSMTIYGVTEDAKYNVEYRGMKGSPIMRGWEEMYNVAKNYPGASITYASK</sequence>
<dbReference type="RefSeq" id="WP_377490360.1">
    <property type="nucleotide sequence ID" value="NZ_JBHUOX010000026.1"/>
</dbReference>